<gene>
    <name evidence="1" type="ORF">BV22DRAFT_1133872</name>
</gene>
<accession>A0ACB8B128</accession>
<organism evidence="1 2">
    <name type="scientific">Leucogyrophana mollusca</name>
    <dbReference type="NCBI Taxonomy" id="85980"/>
    <lineage>
        <taxon>Eukaryota</taxon>
        <taxon>Fungi</taxon>
        <taxon>Dikarya</taxon>
        <taxon>Basidiomycota</taxon>
        <taxon>Agaricomycotina</taxon>
        <taxon>Agaricomycetes</taxon>
        <taxon>Agaricomycetidae</taxon>
        <taxon>Boletales</taxon>
        <taxon>Boletales incertae sedis</taxon>
        <taxon>Leucogyrophana</taxon>
    </lineage>
</organism>
<evidence type="ECO:0000313" key="2">
    <source>
        <dbReference type="Proteomes" id="UP000790709"/>
    </source>
</evidence>
<evidence type="ECO:0000313" key="1">
    <source>
        <dbReference type="EMBL" id="KAH7919376.1"/>
    </source>
</evidence>
<dbReference type="Proteomes" id="UP000790709">
    <property type="component" value="Unassembled WGS sequence"/>
</dbReference>
<name>A0ACB8B128_9AGAM</name>
<comment type="caution">
    <text evidence="1">The sequence shown here is derived from an EMBL/GenBank/DDBJ whole genome shotgun (WGS) entry which is preliminary data.</text>
</comment>
<reference evidence="1" key="1">
    <citation type="journal article" date="2021" name="New Phytol.">
        <title>Evolutionary innovations through gain and loss of genes in the ectomycorrhizal Boletales.</title>
        <authorList>
            <person name="Wu G."/>
            <person name="Miyauchi S."/>
            <person name="Morin E."/>
            <person name="Kuo A."/>
            <person name="Drula E."/>
            <person name="Varga T."/>
            <person name="Kohler A."/>
            <person name="Feng B."/>
            <person name="Cao Y."/>
            <person name="Lipzen A."/>
            <person name="Daum C."/>
            <person name="Hundley H."/>
            <person name="Pangilinan J."/>
            <person name="Johnson J."/>
            <person name="Barry K."/>
            <person name="LaButti K."/>
            <person name="Ng V."/>
            <person name="Ahrendt S."/>
            <person name="Min B."/>
            <person name="Choi I.G."/>
            <person name="Park H."/>
            <person name="Plett J.M."/>
            <person name="Magnuson J."/>
            <person name="Spatafora J.W."/>
            <person name="Nagy L.G."/>
            <person name="Henrissat B."/>
            <person name="Grigoriev I.V."/>
            <person name="Yang Z.L."/>
            <person name="Xu J."/>
            <person name="Martin F.M."/>
        </authorList>
    </citation>
    <scope>NUCLEOTIDE SEQUENCE</scope>
    <source>
        <strain evidence="1">KUC20120723A-06</strain>
    </source>
</reference>
<keyword evidence="2" id="KW-1185">Reference proteome</keyword>
<dbReference type="EMBL" id="MU266666">
    <property type="protein sequence ID" value="KAH7919376.1"/>
    <property type="molecule type" value="Genomic_DNA"/>
</dbReference>
<protein>
    <submittedName>
        <fullName evidence="1">Uncharacterized protein</fullName>
    </submittedName>
</protein>
<proteinExistence type="predicted"/>
<sequence>MSHKHVCTPPDGLVLKSPRGAVPLNPHIHLAPLLPLSLAVIPGGGAGHEPAHAGYAGDGMLAAFVSGDIFASPALYRSSPASTSSPSPPSSPATSSSRASPCLHPALRVSSILVVDVSLLARPSMVGLGGNILACGLLGTNALRALRRLLSPLTSPPPPNAGVHSQKSTPRSAEFRKEIASILRLGLAFYPNGQMRDVYRTQLNTSALRSHQEPASPAVNSKAATRTSKAEATSVGQSPVE</sequence>